<evidence type="ECO:0000259" key="6">
    <source>
        <dbReference type="PROSITE" id="PS50071"/>
    </source>
</evidence>
<dbReference type="Gene3D" id="1.10.10.60">
    <property type="entry name" value="Homeodomain-like"/>
    <property type="match status" value="1"/>
</dbReference>
<organism evidence="9">
    <name type="scientific">Hymenolepis diminuta</name>
    <name type="common">Rat tapeworm</name>
    <dbReference type="NCBI Taxonomy" id="6216"/>
    <lineage>
        <taxon>Eukaryota</taxon>
        <taxon>Metazoa</taxon>
        <taxon>Spiralia</taxon>
        <taxon>Lophotrochozoa</taxon>
        <taxon>Platyhelminthes</taxon>
        <taxon>Cestoda</taxon>
        <taxon>Eucestoda</taxon>
        <taxon>Cyclophyllidea</taxon>
        <taxon>Hymenolepididae</taxon>
        <taxon>Hymenolepis</taxon>
    </lineage>
</organism>
<dbReference type="GO" id="GO:0003677">
    <property type="term" value="F:DNA binding"/>
    <property type="evidence" value="ECO:0007669"/>
    <property type="project" value="UniProtKB-UniRule"/>
</dbReference>
<dbReference type="InterPro" id="IPR046333">
    <property type="entry name" value="HXA10/ABDB-like"/>
</dbReference>
<reference evidence="9" key="1">
    <citation type="submission" date="2017-02" db="UniProtKB">
        <authorList>
            <consortium name="WormBaseParasite"/>
        </authorList>
    </citation>
    <scope>IDENTIFICATION</scope>
</reference>
<evidence type="ECO:0000256" key="5">
    <source>
        <dbReference type="SAM" id="MobiDB-lite"/>
    </source>
</evidence>
<keyword evidence="3 4" id="KW-0371">Homeobox</keyword>
<dbReference type="GO" id="GO:0005634">
    <property type="term" value="C:nucleus"/>
    <property type="evidence" value="ECO:0007669"/>
    <property type="project" value="UniProtKB-SubCell"/>
</dbReference>
<evidence type="ECO:0000313" key="7">
    <source>
        <dbReference type="EMBL" id="VDL59068.1"/>
    </source>
</evidence>
<dbReference type="InterPro" id="IPR009057">
    <property type="entry name" value="Homeodomain-like_sf"/>
</dbReference>
<dbReference type="Proteomes" id="UP000274504">
    <property type="component" value="Unassembled WGS sequence"/>
</dbReference>
<evidence type="ECO:0000256" key="1">
    <source>
        <dbReference type="ARBA" id="ARBA00004123"/>
    </source>
</evidence>
<dbReference type="PANTHER" id="PTHR45874">
    <property type="entry name" value="HOMEOBOX PROTEIN ABDOMINAL-B"/>
    <property type="match status" value="1"/>
</dbReference>
<dbReference type="AlphaFoldDB" id="A0A0R3SP86"/>
<feature type="compositionally biased region" description="Low complexity" evidence="5">
    <location>
        <begin position="12"/>
        <end position="26"/>
    </location>
</feature>
<proteinExistence type="inferred from homology"/>
<dbReference type="PROSITE" id="PS50071">
    <property type="entry name" value="HOMEOBOX_2"/>
    <property type="match status" value="1"/>
</dbReference>
<reference evidence="7 8" key="2">
    <citation type="submission" date="2018-11" db="EMBL/GenBank/DDBJ databases">
        <authorList>
            <consortium name="Pathogen Informatics"/>
        </authorList>
    </citation>
    <scope>NUCLEOTIDE SEQUENCE [LARGE SCALE GENOMIC DNA]</scope>
</reference>
<protein>
    <submittedName>
        <fullName evidence="9">Homeobox domain-containing protein</fullName>
    </submittedName>
</protein>
<gene>
    <name evidence="7" type="ORF">HDID_LOCUS6750</name>
</gene>
<dbReference type="STRING" id="6216.A0A0R3SP86"/>
<accession>A0A0R3SP86</accession>
<keyword evidence="3 4" id="KW-0539">Nucleus</keyword>
<dbReference type="Pfam" id="PF00046">
    <property type="entry name" value="Homeodomain"/>
    <property type="match status" value="1"/>
</dbReference>
<dbReference type="EMBL" id="UYSG01007331">
    <property type="protein sequence ID" value="VDL59068.1"/>
    <property type="molecule type" value="Genomic_DNA"/>
</dbReference>
<feature type="domain" description="Homeobox" evidence="6">
    <location>
        <begin position="46"/>
        <end position="96"/>
    </location>
</feature>
<evidence type="ECO:0000313" key="8">
    <source>
        <dbReference type="Proteomes" id="UP000274504"/>
    </source>
</evidence>
<evidence type="ECO:0000256" key="3">
    <source>
        <dbReference type="PROSITE-ProRule" id="PRU00108"/>
    </source>
</evidence>
<dbReference type="SMART" id="SM00389">
    <property type="entry name" value="HOX"/>
    <property type="match status" value="1"/>
</dbReference>
<dbReference type="InterPro" id="IPR001356">
    <property type="entry name" value="HD"/>
</dbReference>
<comment type="similarity">
    <text evidence="2">Belongs to the Abd-B homeobox family.</text>
</comment>
<dbReference type="SUPFAM" id="SSF46689">
    <property type="entry name" value="Homeodomain-like"/>
    <property type="match status" value="1"/>
</dbReference>
<keyword evidence="3 4" id="KW-0238">DNA-binding</keyword>
<dbReference type="OrthoDB" id="6159439at2759"/>
<name>A0A0R3SP86_HYMDI</name>
<feature type="region of interest" description="Disordered" evidence="5">
    <location>
        <begin position="1"/>
        <end position="29"/>
    </location>
</feature>
<sequence>MNGTYPPHLTGNEIPRPIPSNSNPNPMDLQAYEEETNTVSGVSVANGERRKRKPYIRHQIEVLEAIFQKENYIGCKRRKEIAVALNLSERQVRIVF</sequence>
<dbReference type="WBParaSite" id="HDID_0000675101-mRNA-1">
    <property type="protein sequence ID" value="HDID_0000675101-mRNA-1"/>
    <property type="gene ID" value="HDID_0000675101"/>
</dbReference>
<evidence type="ECO:0000313" key="9">
    <source>
        <dbReference type="WBParaSite" id="HDID_0000675101-mRNA-1"/>
    </source>
</evidence>
<evidence type="ECO:0000256" key="4">
    <source>
        <dbReference type="RuleBase" id="RU000682"/>
    </source>
</evidence>
<evidence type="ECO:0000256" key="2">
    <source>
        <dbReference type="ARBA" id="ARBA00006317"/>
    </source>
</evidence>
<comment type="subcellular location">
    <subcellularLocation>
        <location evidence="1 3 4">Nucleus</location>
    </subcellularLocation>
</comment>
<dbReference type="CDD" id="cd00086">
    <property type="entry name" value="homeodomain"/>
    <property type="match status" value="1"/>
</dbReference>